<keyword evidence="1" id="KW-0472">Membrane</keyword>
<organism evidence="2 3">
    <name type="scientific">Sphingomonas tagetis</name>
    <dbReference type="NCBI Taxonomy" id="2949092"/>
    <lineage>
        <taxon>Bacteria</taxon>
        <taxon>Pseudomonadati</taxon>
        <taxon>Pseudomonadota</taxon>
        <taxon>Alphaproteobacteria</taxon>
        <taxon>Sphingomonadales</taxon>
        <taxon>Sphingomonadaceae</taxon>
        <taxon>Sphingomonas</taxon>
    </lineage>
</organism>
<protein>
    <submittedName>
        <fullName evidence="2">Uncharacterized protein</fullName>
    </submittedName>
</protein>
<dbReference type="AlphaFoldDB" id="A0A9X2HIY6"/>
<evidence type="ECO:0000256" key="1">
    <source>
        <dbReference type="SAM" id="Phobius"/>
    </source>
</evidence>
<name>A0A9X2HIY6_9SPHN</name>
<feature type="transmembrane region" description="Helical" evidence="1">
    <location>
        <begin position="70"/>
        <end position="93"/>
    </location>
</feature>
<keyword evidence="1" id="KW-1133">Transmembrane helix</keyword>
<evidence type="ECO:0000313" key="3">
    <source>
        <dbReference type="Proteomes" id="UP001139451"/>
    </source>
</evidence>
<feature type="transmembrane region" description="Helical" evidence="1">
    <location>
        <begin position="162"/>
        <end position="182"/>
    </location>
</feature>
<feature type="transmembrane region" description="Helical" evidence="1">
    <location>
        <begin position="46"/>
        <end position="63"/>
    </location>
</feature>
<dbReference type="RefSeq" id="WP_254292620.1">
    <property type="nucleotide sequence ID" value="NZ_JAMLDX010000005.1"/>
</dbReference>
<gene>
    <name evidence="2" type="ORF">M9978_08620</name>
</gene>
<sequence>MTATVQAPRRNWWRVARWSAAALLLCVPVVAMRFPDSGFDWSPGDFVIMGALFAMILGAYDFLASRAPSIAYRAASVLTTLGMFLLIWMNMAVGIIGSENNDSNLMFAGVIAIIVGGACVAKFKAQGMSNALFGAAAAQLLIGGIALALDLGTDGRGWPRDVIVLTSFYTGLWAVAGTLFRVSRTA</sequence>
<dbReference type="EMBL" id="JAMLDX010000005">
    <property type="protein sequence ID" value="MCP3730492.1"/>
    <property type="molecule type" value="Genomic_DNA"/>
</dbReference>
<evidence type="ECO:0000313" key="2">
    <source>
        <dbReference type="EMBL" id="MCP3730492.1"/>
    </source>
</evidence>
<proteinExistence type="predicted"/>
<feature type="transmembrane region" description="Helical" evidence="1">
    <location>
        <begin position="105"/>
        <end position="123"/>
    </location>
</feature>
<keyword evidence="3" id="KW-1185">Reference proteome</keyword>
<reference evidence="2" key="1">
    <citation type="submission" date="2022-05" db="EMBL/GenBank/DDBJ databases">
        <title>Sphingomonas sp. strain MG17 Genome sequencing and assembly.</title>
        <authorList>
            <person name="Kim I."/>
        </authorList>
    </citation>
    <scope>NUCLEOTIDE SEQUENCE</scope>
    <source>
        <strain evidence="2">MG17</strain>
    </source>
</reference>
<keyword evidence="1" id="KW-0812">Transmembrane</keyword>
<feature type="transmembrane region" description="Helical" evidence="1">
    <location>
        <begin position="130"/>
        <end position="150"/>
    </location>
</feature>
<comment type="caution">
    <text evidence="2">The sequence shown here is derived from an EMBL/GenBank/DDBJ whole genome shotgun (WGS) entry which is preliminary data.</text>
</comment>
<feature type="transmembrane region" description="Helical" evidence="1">
    <location>
        <begin position="15"/>
        <end position="34"/>
    </location>
</feature>
<dbReference type="Proteomes" id="UP001139451">
    <property type="component" value="Unassembled WGS sequence"/>
</dbReference>
<accession>A0A9X2HIY6</accession>